<dbReference type="Proteomes" id="UP000220922">
    <property type="component" value="Unassembled WGS sequence"/>
</dbReference>
<organism evidence="2 3">
    <name type="scientific">Candidatus Chloroploca asiatica</name>
    <dbReference type="NCBI Taxonomy" id="1506545"/>
    <lineage>
        <taxon>Bacteria</taxon>
        <taxon>Bacillati</taxon>
        <taxon>Chloroflexota</taxon>
        <taxon>Chloroflexia</taxon>
        <taxon>Chloroflexales</taxon>
        <taxon>Chloroflexineae</taxon>
        <taxon>Oscillochloridaceae</taxon>
        <taxon>Candidatus Chloroploca</taxon>
    </lineage>
</organism>
<keyword evidence="3" id="KW-1185">Reference proteome</keyword>
<name>A0A2H3KZB3_9CHLR</name>
<keyword evidence="1" id="KW-0812">Transmembrane</keyword>
<keyword evidence="1" id="KW-1133">Transmembrane helix</keyword>
<feature type="transmembrane region" description="Helical" evidence="1">
    <location>
        <begin position="21"/>
        <end position="44"/>
    </location>
</feature>
<dbReference type="AlphaFoldDB" id="A0A2H3KZB3"/>
<evidence type="ECO:0000313" key="3">
    <source>
        <dbReference type="Proteomes" id="UP000220922"/>
    </source>
</evidence>
<dbReference type="EMBL" id="LYXE01000017">
    <property type="protein sequence ID" value="PDW01015.1"/>
    <property type="molecule type" value="Genomic_DNA"/>
</dbReference>
<accession>A0A2H3KZB3</accession>
<keyword evidence="1" id="KW-0472">Membrane</keyword>
<comment type="caution">
    <text evidence="2">The sequence shown here is derived from an EMBL/GenBank/DDBJ whole genome shotgun (WGS) entry which is preliminary data.</text>
</comment>
<protein>
    <submittedName>
        <fullName evidence="2">Uncharacterized protein</fullName>
    </submittedName>
</protein>
<evidence type="ECO:0000313" key="2">
    <source>
        <dbReference type="EMBL" id="PDW01015.1"/>
    </source>
</evidence>
<sequence>MRRSEPDGNSGRYLRRYRANIVLPGSLHFMWWLARFSPTLWRWLSLLHIRVLRTKVRMPTQPMASR</sequence>
<gene>
    <name evidence="2" type="ORF">A9Q02_21305</name>
</gene>
<reference evidence="2 3" key="1">
    <citation type="submission" date="2016-05" db="EMBL/GenBank/DDBJ databases">
        <authorList>
            <person name="Lavstsen T."/>
            <person name="Jespersen J.S."/>
        </authorList>
    </citation>
    <scope>NUCLEOTIDE SEQUENCE [LARGE SCALE GENOMIC DNA]</scope>
    <source>
        <strain evidence="2 3">B7-9</strain>
    </source>
</reference>
<proteinExistence type="predicted"/>
<evidence type="ECO:0000256" key="1">
    <source>
        <dbReference type="SAM" id="Phobius"/>
    </source>
</evidence>